<comment type="caution">
    <text evidence="2">The sequence shown here is derived from an EMBL/GenBank/DDBJ whole genome shotgun (WGS) entry which is preliminary data.</text>
</comment>
<dbReference type="Gene3D" id="3.30.70.100">
    <property type="match status" value="1"/>
</dbReference>
<dbReference type="GO" id="GO:0004497">
    <property type="term" value="F:monooxygenase activity"/>
    <property type="evidence" value="ECO:0007669"/>
    <property type="project" value="UniProtKB-KW"/>
</dbReference>
<dbReference type="Proteomes" id="UP000525987">
    <property type="component" value="Unassembled WGS sequence"/>
</dbReference>
<dbReference type="InterPro" id="IPR011008">
    <property type="entry name" value="Dimeric_a/b-barrel"/>
</dbReference>
<name>A0A7W5G6Z0_9GAMM</name>
<protein>
    <submittedName>
        <fullName evidence="2">Heme-degrading monooxygenase HmoA</fullName>
    </submittedName>
</protein>
<proteinExistence type="predicted"/>
<keyword evidence="2" id="KW-0560">Oxidoreductase</keyword>
<feature type="domain" description="ABM" evidence="1">
    <location>
        <begin position="7"/>
        <end position="71"/>
    </location>
</feature>
<dbReference type="RefSeq" id="WP_221195889.1">
    <property type="nucleotide sequence ID" value="NZ_JACHXM010000034.1"/>
</dbReference>
<evidence type="ECO:0000313" key="2">
    <source>
        <dbReference type="EMBL" id="MBB3143073.1"/>
    </source>
</evidence>
<dbReference type="SUPFAM" id="SSF54909">
    <property type="entry name" value="Dimeric alpha+beta barrel"/>
    <property type="match status" value="1"/>
</dbReference>
<evidence type="ECO:0000313" key="3">
    <source>
        <dbReference type="Proteomes" id="UP000525987"/>
    </source>
</evidence>
<dbReference type="Pfam" id="PF03992">
    <property type="entry name" value="ABM"/>
    <property type="match status" value="1"/>
</dbReference>
<keyword evidence="2" id="KW-0503">Monooxygenase</keyword>
<accession>A0A7W5G6Z0</accession>
<sequence>MTEQAAFYVLYRFKVKPGMEGIFKEGWRRMTQAIREQRGGLGSRLHRADDGWWVAYAKWPNRQAWASSQQRSESPDRDAAALMAEAIMERLPPIPLEPEIDLIDRRAGKDGTP</sequence>
<gene>
    <name evidence="2" type="ORF">FHR96_003987</name>
</gene>
<dbReference type="EMBL" id="JACHXM010000034">
    <property type="protein sequence ID" value="MBB3143073.1"/>
    <property type="molecule type" value="Genomic_DNA"/>
</dbReference>
<organism evidence="2 3">
    <name type="scientific">Halomonas organivorans</name>
    <dbReference type="NCBI Taxonomy" id="257772"/>
    <lineage>
        <taxon>Bacteria</taxon>
        <taxon>Pseudomonadati</taxon>
        <taxon>Pseudomonadota</taxon>
        <taxon>Gammaproteobacteria</taxon>
        <taxon>Oceanospirillales</taxon>
        <taxon>Halomonadaceae</taxon>
        <taxon>Halomonas</taxon>
    </lineage>
</organism>
<reference evidence="2 3" key="1">
    <citation type="submission" date="2020-08" db="EMBL/GenBank/DDBJ databases">
        <title>Genomic Encyclopedia of Type Strains, Phase III (KMG-III): the genomes of soil and plant-associated and newly described type strains.</title>
        <authorList>
            <person name="Whitman W."/>
        </authorList>
    </citation>
    <scope>NUCLEOTIDE SEQUENCE [LARGE SCALE GENOMIC DNA]</scope>
    <source>
        <strain evidence="2 3">CECT 5995</strain>
    </source>
</reference>
<evidence type="ECO:0000259" key="1">
    <source>
        <dbReference type="Pfam" id="PF03992"/>
    </source>
</evidence>
<keyword evidence="3" id="KW-1185">Reference proteome</keyword>
<dbReference type="AlphaFoldDB" id="A0A7W5G6Z0"/>
<dbReference type="InterPro" id="IPR007138">
    <property type="entry name" value="ABM_dom"/>
</dbReference>